<protein>
    <submittedName>
        <fullName evidence="1">Uncharacterized protein</fullName>
    </submittedName>
</protein>
<proteinExistence type="predicted"/>
<dbReference type="Proteomes" id="UP000468766">
    <property type="component" value="Unassembled WGS sequence"/>
</dbReference>
<keyword evidence="2" id="KW-1185">Reference proteome</keyword>
<dbReference type="EMBL" id="WBXO01000008">
    <property type="protein sequence ID" value="KAB2951938.1"/>
    <property type="molecule type" value="Genomic_DNA"/>
</dbReference>
<sequence length="265" mass="30248">MVSNTVTPLSRFKEQASVIFYLTDDHTGNAITNGLIKTEMAIPLSYVNKKNGYYVFTNLQKKVNTKYLCFTIEAEPYVPVEIEVDLTSEAPALFHINMYHKPNSNEIKGLTSIEVVVKEQKQLLVKEAIGLAVKSSTTSLRLVEDVTTGQEIIKLYSKQSYRLEGKSWLIEAEDGQLESFQIKTYEAKENHYSLEKPLHNQYTAGALVYPLWRLRTDEQARVVLPLPRVGRGEETVELLLFYKEHRSKLSLKIEEGKKVQATFVL</sequence>
<name>A0A6I0EVJ3_9FIRM</name>
<comment type="caution">
    <text evidence="1">The sequence shown here is derived from an EMBL/GenBank/DDBJ whole genome shotgun (WGS) entry which is preliminary data.</text>
</comment>
<dbReference type="RefSeq" id="WP_151620605.1">
    <property type="nucleotide sequence ID" value="NZ_WBXO01000008.1"/>
</dbReference>
<gene>
    <name evidence="1" type="ORF">F9B85_10290</name>
</gene>
<organism evidence="1 2">
    <name type="scientific">Heliorestis acidaminivorans</name>
    <dbReference type="NCBI Taxonomy" id="553427"/>
    <lineage>
        <taxon>Bacteria</taxon>
        <taxon>Bacillati</taxon>
        <taxon>Bacillota</taxon>
        <taxon>Clostridia</taxon>
        <taxon>Eubacteriales</taxon>
        <taxon>Heliobacteriaceae</taxon>
        <taxon>Heliorestis</taxon>
    </lineage>
</organism>
<evidence type="ECO:0000313" key="1">
    <source>
        <dbReference type="EMBL" id="KAB2951938.1"/>
    </source>
</evidence>
<accession>A0A6I0EVJ3</accession>
<evidence type="ECO:0000313" key="2">
    <source>
        <dbReference type="Proteomes" id="UP000468766"/>
    </source>
</evidence>
<dbReference type="AlphaFoldDB" id="A0A6I0EVJ3"/>
<reference evidence="1 2" key="1">
    <citation type="submission" date="2019-10" db="EMBL/GenBank/DDBJ databases">
        <title>Whole-genome sequence of the extremophile Heliorestis acidaminivorans DSM 24790.</title>
        <authorList>
            <person name="Kyndt J.A."/>
            <person name="Meyer T.E."/>
        </authorList>
    </citation>
    <scope>NUCLEOTIDE SEQUENCE [LARGE SCALE GENOMIC DNA]</scope>
    <source>
        <strain evidence="1 2">DSM 24790</strain>
    </source>
</reference>
<dbReference type="OrthoDB" id="2380855at2"/>